<feature type="region of interest" description="Disordered" evidence="1">
    <location>
        <begin position="731"/>
        <end position="832"/>
    </location>
</feature>
<sequence length="1351" mass="150094">MGWPFVCPSFRLSLSIYLPPFPLLTLGVVPGSSIDNGAAAAGYLSVPLLISALDDLDPESLALFYGVVNAQAVALSLLTIRTQQIIDAMDVDEPGNSDEAQTLGHEVGDLEVIYPAEPQPADTLALPGRHEDGVYYVVYKNITKLTGPGLKELCKQYSLATTGNKTVLKERITGFSQDKIRWQHLLPNARRSHRGVRDGGVTKNKHKTDVGSVKVKKLKPSVLRRNELMGLPLHAPLGAQLFASERSKDMRTLEEKSSLLRRAKEFDDAHPHIPREELYRRKKLREEQLAKEKADNKVAIAENLRSMSAQIASLTATIQILTGFSPPLQAPSFPFSSLAQYPNPQSNLPLNPVHNGLASSHTSYHGSSFSSTGSSGQGDSFAANQLSVPPVAPRVFPLTSPSTAPLNEPANTKRNDQAPTNNGPTMFTPTTNKGTALSSIQEETTNKLTIGHGKAIYYKYSQVHEPRQISFVTDIARLDRVWDDEQPNWDPLDCGRNLLAINGTPIALKYWKQVFSRKNDGAWSWLKRLWVEWKYVAERYRSSGSDQFWQEFSYSNGDHYHWKAITDRLRDLRSERDQQLVDQAKAEYGDNFAKIFVNNRALASEIVQPGVEGGTEEPGRGVNGEGIHEGPLQPPPETFQQSPEAPQPGSQQPPEAPLRAPRTGVKLEEVKDEEYEASQPGPHELFPSDKNLGPDDPILMGINEWLAFASESTEEEVEEILEAGRSAIEKVTRNQRRIQRRPIKSGRAGTRNGPPPGLELSKKFGGGRKGGNMDLNPDLPTLDIKSPESSAPEGVQQPKDPESGDPSSEQGGVVKELDKEESKRQETEELKKSIPVQYQDYLDVFSPGEARTLPPHRPYDIKIETEGDAIPPIGKLYNMSEKELKSLKEYIDEMLGKGFIRSSSSPAGAPVLFAKKKDATRKAKIFTKIDLRAGYNNVRVAQGHEWKTGIPNSVWVIRVPGNALRTHECTLRVPILHERDLSRYGGHDEESHVEHVKKVLERLRANHLHASRKNAHSTSTPVEYLGVIMGSILACGKTLASVLNQLLVESDEVTVMLSPLKRLQLSHVESIQALYSIETVAINEDTTNDNIFWEEKVHDFLNKQPGSARLFLVTPEQCWRNSAGHLTRWGHMIRQHQFKKRVRYLIIDESHSIPTQGIAQYGLPAFRPAYGRLDELRVLLGPHIVSVALTATAPPHMCKVICAKALRPNHTSIITSSNRANTIYATHTVIGSIDNLENYKCFIQQPFDLSLQPRILIFREHMAATVDLAQYLTSCLPPEYHHLGIIKHYHSGMSPTYLKETHYEFARAGGSCRILVATSAESTGIDHRGINIILKTSLPGIVRILTVPVAI</sequence>
<dbReference type="PANTHER" id="PTHR15503:SF22">
    <property type="entry name" value="TRANSPOSON TY3-I GAG POLYPROTEIN"/>
    <property type="match status" value="1"/>
</dbReference>
<dbReference type="Proteomes" id="UP000188533">
    <property type="component" value="Unassembled WGS sequence"/>
</dbReference>
<feature type="compositionally biased region" description="Polar residues" evidence="1">
    <location>
        <begin position="399"/>
        <end position="410"/>
    </location>
</feature>
<dbReference type="InterPro" id="IPR027417">
    <property type="entry name" value="P-loop_NTPase"/>
</dbReference>
<dbReference type="SUPFAM" id="SSF56672">
    <property type="entry name" value="DNA/RNA polymerases"/>
    <property type="match status" value="1"/>
</dbReference>
<feature type="region of interest" description="Disordered" evidence="1">
    <location>
        <begin position="359"/>
        <end position="435"/>
    </location>
</feature>
<feature type="compositionally biased region" description="Polar residues" evidence="1">
    <location>
        <begin position="638"/>
        <end position="653"/>
    </location>
</feature>
<reference evidence="4 5" key="1">
    <citation type="submission" date="2016-08" db="EMBL/GenBank/DDBJ databases">
        <authorList>
            <consortium name="Lentinula edodes genome sequencing consortium"/>
            <person name="Sakamoto Y."/>
            <person name="Nakade K."/>
            <person name="Sato S."/>
            <person name="Yoshida Y."/>
            <person name="Miyazaki K."/>
            <person name="Natsume S."/>
            <person name="Konno N."/>
        </authorList>
    </citation>
    <scope>NUCLEOTIDE SEQUENCE [LARGE SCALE GENOMIC DNA]</scope>
    <source>
        <strain evidence="4 5">NBRC 111202</strain>
    </source>
</reference>
<feature type="signal peptide" evidence="2">
    <location>
        <begin position="1"/>
        <end position="15"/>
    </location>
</feature>
<keyword evidence="5" id="KW-1185">Reference proteome</keyword>
<feature type="compositionally biased region" description="Basic and acidic residues" evidence="1">
    <location>
        <begin position="815"/>
        <end position="832"/>
    </location>
</feature>
<dbReference type="Pfam" id="PF00270">
    <property type="entry name" value="DEAD"/>
    <property type="match status" value="1"/>
</dbReference>
<evidence type="ECO:0000313" key="4">
    <source>
        <dbReference type="EMBL" id="GAW09808.1"/>
    </source>
</evidence>
<dbReference type="GO" id="GO:0016787">
    <property type="term" value="F:hydrolase activity"/>
    <property type="evidence" value="ECO:0007669"/>
    <property type="project" value="UniProtKB-KW"/>
</dbReference>
<evidence type="ECO:0000256" key="2">
    <source>
        <dbReference type="SAM" id="SignalP"/>
    </source>
</evidence>
<name>A0A1Q3ERH5_LENED</name>
<proteinExistence type="predicted"/>
<evidence type="ECO:0000259" key="3">
    <source>
        <dbReference type="PROSITE" id="PS50800"/>
    </source>
</evidence>
<evidence type="ECO:0000313" key="5">
    <source>
        <dbReference type="Proteomes" id="UP000188533"/>
    </source>
</evidence>
<dbReference type="SUPFAM" id="SSF52540">
    <property type="entry name" value="P-loop containing nucleoside triphosphate hydrolases"/>
    <property type="match status" value="1"/>
</dbReference>
<evidence type="ECO:0000256" key="1">
    <source>
        <dbReference type="SAM" id="MobiDB-lite"/>
    </source>
</evidence>
<dbReference type="InterPro" id="IPR011545">
    <property type="entry name" value="DEAD/DEAH_box_helicase_dom"/>
</dbReference>
<feature type="chain" id="PRO_5012772247" evidence="2">
    <location>
        <begin position="16"/>
        <end position="1351"/>
    </location>
</feature>
<dbReference type="STRING" id="5353.A0A1Q3ERH5"/>
<keyword evidence="2" id="KW-0732">Signal</keyword>
<dbReference type="GO" id="GO:0005524">
    <property type="term" value="F:ATP binding"/>
    <property type="evidence" value="ECO:0007669"/>
    <property type="project" value="InterPro"/>
</dbReference>
<reference evidence="4 5" key="2">
    <citation type="submission" date="2017-02" db="EMBL/GenBank/DDBJ databases">
        <title>A genome survey and senescence transcriptome analysis in Lentinula edodes.</title>
        <authorList>
            <person name="Sakamoto Y."/>
            <person name="Nakade K."/>
            <person name="Sato S."/>
            <person name="Yoshida Y."/>
            <person name="Miyazaki K."/>
            <person name="Natsume S."/>
            <person name="Konno N."/>
        </authorList>
    </citation>
    <scope>NUCLEOTIDE SEQUENCE [LARGE SCALE GENOMIC DNA]</scope>
    <source>
        <strain evidence="4 5">NBRC 111202</strain>
    </source>
</reference>
<dbReference type="InterPro" id="IPR003034">
    <property type="entry name" value="SAP_dom"/>
</dbReference>
<dbReference type="SMART" id="SM00513">
    <property type="entry name" value="SAP"/>
    <property type="match status" value="1"/>
</dbReference>
<dbReference type="InterPro" id="IPR043502">
    <property type="entry name" value="DNA/RNA_pol_sf"/>
</dbReference>
<accession>A0A1Q3ERH5</accession>
<dbReference type="EMBL" id="BDGU01001321">
    <property type="protein sequence ID" value="GAW09808.1"/>
    <property type="molecule type" value="Genomic_DNA"/>
</dbReference>
<organism evidence="4 5">
    <name type="scientific">Lentinula edodes</name>
    <name type="common">Shiitake mushroom</name>
    <name type="synonym">Lentinus edodes</name>
    <dbReference type="NCBI Taxonomy" id="5353"/>
    <lineage>
        <taxon>Eukaryota</taxon>
        <taxon>Fungi</taxon>
        <taxon>Dikarya</taxon>
        <taxon>Basidiomycota</taxon>
        <taxon>Agaricomycotina</taxon>
        <taxon>Agaricomycetes</taxon>
        <taxon>Agaricomycetidae</taxon>
        <taxon>Agaricales</taxon>
        <taxon>Marasmiineae</taxon>
        <taxon>Omphalotaceae</taxon>
        <taxon>Lentinula</taxon>
    </lineage>
</organism>
<keyword evidence="4" id="KW-0378">Hydrolase</keyword>
<gene>
    <name evidence="4" type="ORF">LENED_012004</name>
</gene>
<protein>
    <submittedName>
        <fullName evidence="4">p-loop containing nucleoside triphosphate hydrolase protein</fullName>
    </submittedName>
</protein>
<comment type="caution">
    <text evidence="4">The sequence shown here is derived from an EMBL/GenBank/DDBJ whole genome shotgun (WGS) entry which is preliminary data.</text>
</comment>
<dbReference type="Pfam" id="PF02037">
    <property type="entry name" value="SAP"/>
    <property type="match status" value="1"/>
</dbReference>
<feature type="compositionally biased region" description="Basic residues" evidence="1">
    <location>
        <begin position="733"/>
        <end position="744"/>
    </location>
</feature>
<feature type="region of interest" description="Disordered" evidence="1">
    <location>
        <begin position="609"/>
        <end position="694"/>
    </location>
</feature>
<feature type="compositionally biased region" description="Low complexity" evidence="1">
    <location>
        <begin position="359"/>
        <end position="381"/>
    </location>
</feature>
<dbReference type="Gene3D" id="3.40.50.300">
    <property type="entry name" value="P-loop containing nucleotide triphosphate hydrolases"/>
    <property type="match status" value="2"/>
</dbReference>
<feature type="domain" description="SAP" evidence="3">
    <location>
        <begin position="142"/>
        <end position="176"/>
    </location>
</feature>
<dbReference type="PROSITE" id="PS50800">
    <property type="entry name" value="SAP"/>
    <property type="match status" value="1"/>
</dbReference>
<feature type="compositionally biased region" description="Polar residues" evidence="1">
    <location>
        <begin position="417"/>
        <end position="435"/>
    </location>
</feature>
<dbReference type="InterPro" id="IPR032567">
    <property type="entry name" value="RTL1-rel"/>
</dbReference>
<dbReference type="GO" id="GO:0003676">
    <property type="term" value="F:nucleic acid binding"/>
    <property type="evidence" value="ECO:0007669"/>
    <property type="project" value="InterPro"/>
</dbReference>
<dbReference type="Gene3D" id="3.10.10.10">
    <property type="entry name" value="HIV Type 1 Reverse Transcriptase, subunit A, domain 1"/>
    <property type="match status" value="1"/>
</dbReference>
<dbReference type="PANTHER" id="PTHR15503">
    <property type="entry name" value="LDOC1 RELATED"/>
    <property type="match status" value="1"/>
</dbReference>